<dbReference type="Proteomes" id="UP000439903">
    <property type="component" value="Unassembled WGS sequence"/>
</dbReference>
<dbReference type="Pfam" id="PF05255">
    <property type="entry name" value="UPF0220"/>
    <property type="match status" value="1"/>
</dbReference>
<comment type="subcellular location">
    <subcellularLocation>
        <location evidence="1">Membrane</location>
        <topology evidence="1">Multi-pass membrane protein</topology>
    </subcellularLocation>
</comment>
<evidence type="ECO:0000256" key="4">
    <source>
        <dbReference type="ARBA" id="ARBA00022989"/>
    </source>
</evidence>
<evidence type="ECO:0000256" key="6">
    <source>
        <dbReference type="SAM" id="Phobius"/>
    </source>
</evidence>
<keyword evidence="3 6" id="KW-0812">Transmembrane</keyword>
<keyword evidence="5 6" id="KW-0472">Membrane</keyword>
<evidence type="ECO:0000256" key="5">
    <source>
        <dbReference type="ARBA" id="ARBA00023136"/>
    </source>
</evidence>
<dbReference type="PANTHER" id="PTHR13180">
    <property type="entry name" value="SMALL MEMBRANE PROTEIN-RELATED"/>
    <property type="match status" value="1"/>
</dbReference>
<dbReference type="AlphaFoldDB" id="A0A8H3XAX2"/>
<accession>A0A8H3XAX2</accession>
<gene>
    <name evidence="7" type="ORF">F8M41_005344</name>
</gene>
<organism evidence="7 8">
    <name type="scientific">Gigaspora margarita</name>
    <dbReference type="NCBI Taxonomy" id="4874"/>
    <lineage>
        <taxon>Eukaryota</taxon>
        <taxon>Fungi</taxon>
        <taxon>Fungi incertae sedis</taxon>
        <taxon>Mucoromycota</taxon>
        <taxon>Glomeromycotina</taxon>
        <taxon>Glomeromycetes</taxon>
        <taxon>Diversisporales</taxon>
        <taxon>Gigasporaceae</taxon>
        <taxon>Gigaspora</taxon>
    </lineage>
</organism>
<dbReference type="EMBL" id="WTPW01001502">
    <property type="protein sequence ID" value="KAF0432023.1"/>
    <property type="molecule type" value="Genomic_DNA"/>
</dbReference>
<protein>
    <submittedName>
        <fullName evidence="7">UPF0220-domain-containing protein</fullName>
    </submittedName>
</protein>
<sequence length="174" mass="19544">MPRNNYYNEYDNRRICLFPFPSFTQFIERKRDLGVYVSGCLFALGWWFFIDAVVLSSSTDNAVIGFEDWMCGISSTLGMLIVNSIDKTRLTTDSFYGNSVATKARFLLFLGFALMAGGLAGSVTILILKHVVPEVGPNLNFGIEEVVQNVAIMLSSVVLWIAQNSESEYNYNYL</sequence>
<feature type="transmembrane region" description="Helical" evidence="6">
    <location>
        <begin position="106"/>
        <end position="126"/>
    </location>
</feature>
<feature type="transmembrane region" description="Helical" evidence="6">
    <location>
        <begin position="62"/>
        <end position="85"/>
    </location>
</feature>
<reference evidence="7 8" key="1">
    <citation type="journal article" date="2019" name="Environ. Microbiol.">
        <title>At the nexus of three kingdoms: the genome of the mycorrhizal fungus Gigaspora margarita provides insights into plant, endobacterial and fungal interactions.</title>
        <authorList>
            <person name="Venice F."/>
            <person name="Ghignone S."/>
            <person name="Salvioli di Fossalunga A."/>
            <person name="Amselem J."/>
            <person name="Novero M."/>
            <person name="Xianan X."/>
            <person name="Sedzielewska Toro K."/>
            <person name="Morin E."/>
            <person name="Lipzen A."/>
            <person name="Grigoriev I.V."/>
            <person name="Henrissat B."/>
            <person name="Martin F.M."/>
            <person name="Bonfante P."/>
        </authorList>
    </citation>
    <scope>NUCLEOTIDE SEQUENCE [LARGE SCALE GENOMIC DNA]</scope>
    <source>
        <strain evidence="7 8">BEG34</strain>
    </source>
</reference>
<evidence type="ECO:0000256" key="3">
    <source>
        <dbReference type="ARBA" id="ARBA00022692"/>
    </source>
</evidence>
<keyword evidence="4 6" id="KW-1133">Transmembrane helix</keyword>
<evidence type="ECO:0000256" key="1">
    <source>
        <dbReference type="ARBA" id="ARBA00004141"/>
    </source>
</evidence>
<evidence type="ECO:0000313" key="7">
    <source>
        <dbReference type="EMBL" id="KAF0432023.1"/>
    </source>
</evidence>
<dbReference type="OrthoDB" id="268928at2759"/>
<dbReference type="GO" id="GO:0016020">
    <property type="term" value="C:membrane"/>
    <property type="evidence" value="ECO:0007669"/>
    <property type="project" value="UniProtKB-SubCell"/>
</dbReference>
<feature type="transmembrane region" description="Helical" evidence="6">
    <location>
        <begin position="33"/>
        <end position="50"/>
    </location>
</feature>
<proteinExistence type="inferred from homology"/>
<evidence type="ECO:0000313" key="8">
    <source>
        <dbReference type="Proteomes" id="UP000439903"/>
    </source>
</evidence>
<comment type="caution">
    <text evidence="7">The sequence shown here is derived from an EMBL/GenBank/DDBJ whole genome shotgun (WGS) entry which is preliminary data.</text>
</comment>
<keyword evidence="8" id="KW-1185">Reference proteome</keyword>
<name>A0A8H3XAX2_GIGMA</name>
<dbReference type="InterPro" id="IPR007919">
    <property type="entry name" value="UPF0220"/>
</dbReference>
<comment type="similarity">
    <text evidence="2">Belongs to the UPF0220 family.</text>
</comment>
<evidence type="ECO:0000256" key="2">
    <source>
        <dbReference type="ARBA" id="ARBA00005335"/>
    </source>
</evidence>